<dbReference type="GO" id="GO:0007015">
    <property type="term" value="P:actin filament organization"/>
    <property type="evidence" value="ECO:0007669"/>
    <property type="project" value="TreeGrafter"/>
</dbReference>
<feature type="compositionally biased region" description="Low complexity" evidence="8">
    <location>
        <begin position="981"/>
        <end position="998"/>
    </location>
</feature>
<dbReference type="InterPro" id="IPR002048">
    <property type="entry name" value="EF_hand_dom"/>
</dbReference>
<dbReference type="PROSITE" id="PS50096">
    <property type="entry name" value="IQ"/>
    <property type="match status" value="1"/>
</dbReference>
<dbReference type="PANTHER" id="PTHR13140:SF845">
    <property type="entry name" value="MYOSIN-LIKE PROTEIN"/>
    <property type="match status" value="1"/>
</dbReference>
<dbReference type="EMBL" id="JAGTXO010000010">
    <property type="protein sequence ID" value="KAG8465437.1"/>
    <property type="molecule type" value="Genomic_DNA"/>
</dbReference>
<dbReference type="GO" id="GO:0016459">
    <property type="term" value="C:myosin complex"/>
    <property type="evidence" value="ECO:0007669"/>
    <property type="project" value="UniProtKB-KW"/>
</dbReference>
<keyword evidence="13" id="KW-1185">Reference proteome</keyword>
<feature type="region of interest" description="Disordered" evidence="8">
    <location>
        <begin position="241"/>
        <end position="284"/>
    </location>
</feature>
<name>A0A8J5XNW4_DIALT</name>
<comment type="similarity">
    <text evidence="6">Belongs to the TRAFAC class myosin-kinesin ATPase superfamily. Myosin family.</text>
</comment>
<dbReference type="PROSITE" id="PS50020">
    <property type="entry name" value="WW_DOMAIN_2"/>
    <property type="match status" value="1"/>
</dbReference>
<dbReference type="Gene3D" id="1.20.120.720">
    <property type="entry name" value="Myosin VI head, motor domain, U50 subdomain"/>
    <property type="match status" value="1"/>
</dbReference>
<feature type="region of interest" description="Disordered" evidence="8">
    <location>
        <begin position="1303"/>
        <end position="1365"/>
    </location>
</feature>
<dbReference type="Proteomes" id="UP000751190">
    <property type="component" value="Unassembled WGS sequence"/>
</dbReference>
<keyword evidence="1 6" id="KW-0547">Nucleotide-binding</keyword>
<gene>
    <name evidence="12" type="ORF">KFE25_002744</name>
</gene>
<dbReference type="Pfam" id="PF00063">
    <property type="entry name" value="Myosin_head"/>
    <property type="match status" value="1"/>
</dbReference>
<dbReference type="Gene3D" id="3.40.850.10">
    <property type="entry name" value="Kinesin motor domain"/>
    <property type="match status" value="2"/>
</dbReference>
<dbReference type="Gene3D" id="3.30.1470.10">
    <property type="entry name" value="Photosystem I PsaD, reaction center subunit II"/>
    <property type="match status" value="1"/>
</dbReference>
<dbReference type="GO" id="GO:0051015">
    <property type="term" value="F:actin filament binding"/>
    <property type="evidence" value="ECO:0007669"/>
    <property type="project" value="TreeGrafter"/>
</dbReference>
<evidence type="ECO:0000256" key="2">
    <source>
        <dbReference type="ARBA" id="ARBA00022840"/>
    </source>
</evidence>
<feature type="domain" description="WW" evidence="9">
    <location>
        <begin position="1058"/>
        <end position="1091"/>
    </location>
</feature>
<feature type="coiled-coil region" evidence="7">
    <location>
        <begin position="831"/>
        <end position="864"/>
    </location>
</feature>
<dbReference type="PROSITE" id="PS50222">
    <property type="entry name" value="EF_HAND_2"/>
    <property type="match status" value="1"/>
</dbReference>
<feature type="domain" description="Myosin motor" evidence="11">
    <location>
        <begin position="10"/>
        <end position="806"/>
    </location>
</feature>
<evidence type="ECO:0000256" key="8">
    <source>
        <dbReference type="SAM" id="MobiDB-lite"/>
    </source>
</evidence>
<dbReference type="Gene3D" id="1.20.58.530">
    <property type="match status" value="1"/>
</dbReference>
<dbReference type="InterPro" id="IPR036020">
    <property type="entry name" value="WW_dom_sf"/>
</dbReference>
<dbReference type="InterPro" id="IPR001609">
    <property type="entry name" value="Myosin_head_motor_dom-like"/>
</dbReference>
<evidence type="ECO:0000256" key="1">
    <source>
        <dbReference type="ARBA" id="ARBA00022741"/>
    </source>
</evidence>
<feature type="compositionally biased region" description="Basic residues" evidence="8">
    <location>
        <begin position="1379"/>
        <end position="1397"/>
    </location>
</feature>
<dbReference type="GO" id="GO:0005524">
    <property type="term" value="F:ATP binding"/>
    <property type="evidence" value="ECO:0007669"/>
    <property type="project" value="UniProtKB-UniRule"/>
</dbReference>
<dbReference type="GO" id="GO:0005737">
    <property type="term" value="C:cytoplasm"/>
    <property type="evidence" value="ECO:0007669"/>
    <property type="project" value="TreeGrafter"/>
</dbReference>
<evidence type="ECO:0000256" key="7">
    <source>
        <dbReference type="SAM" id="Coils"/>
    </source>
</evidence>
<dbReference type="Gene3D" id="1.20.5.4820">
    <property type="match status" value="1"/>
</dbReference>
<dbReference type="Pfam" id="PF00397">
    <property type="entry name" value="WW"/>
    <property type="match status" value="1"/>
</dbReference>
<dbReference type="Gene3D" id="1.10.238.10">
    <property type="entry name" value="EF-hand"/>
    <property type="match status" value="1"/>
</dbReference>
<dbReference type="InterPro" id="IPR011992">
    <property type="entry name" value="EF-hand-dom_pair"/>
</dbReference>
<dbReference type="CDD" id="cd00124">
    <property type="entry name" value="MYSc"/>
    <property type="match status" value="1"/>
</dbReference>
<dbReference type="SMART" id="SM00456">
    <property type="entry name" value="WW"/>
    <property type="match status" value="1"/>
</dbReference>
<evidence type="ECO:0000259" key="10">
    <source>
        <dbReference type="PROSITE" id="PS50222"/>
    </source>
</evidence>
<dbReference type="CDD" id="cd00201">
    <property type="entry name" value="WW"/>
    <property type="match status" value="1"/>
</dbReference>
<evidence type="ECO:0000259" key="9">
    <source>
        <dbReference type="PROSITE" id="PS50020"/>
    </source>
</evidence>
<keyword evidence="4 6" id="KW-0505">Motor protein</keyword>
<dbReference type="SUPFAM" id="SSF47473">
    <property type="entry name" value="EF-hand"/>
    <property type="match status" value="1"/>
</dbReference>
<dbReference type="SUPFAM" id="SSF51045">
    <property type="entry name" value="WW domain"/>
    <property type="match status" value="1"/>
</dbReference>
<evidence type="ECO:0000256" key="6">
    <source>
        <dbReference type="PROSITE-ProRule" id="PRU00782"/>
    </source>
</evidence>
<keyword evidence="2 6" id="KW-0067">ATP-binding</keyword>
<dbReference type="PANTHER" id="PTHR13140">
    <property type="entry name" value="MYOSIN"/>
    <property type="match status" value="1"/>
</dbReference>
<dbReference type="InterPro" id="IPR001202">
    <property type="entry name" value="WW_dom"/>
</dbReference>
<feature type="binding site" evidence="6">
    <location>
        <begin position="103"/>
        <end position="110"/>
    </location>
    <ligand>
        <name>ATP</name>
        <dbReference type="ChEBI" id="CHEBI:30616"/>
    </ligand>
</feature>
<evidence type="ECO:0008006" key="14">
    <source>
        <dbReference type="Google" id="ProtNLM"/>
    </source>
</evidence>
<keyword evidence="7" id="KW-0175">Coiled coil</keyword>
<feature type="region of interest" description="Disordered" evidence="8">
    <location>
        <begin position="965"/>
        <end position="998"/>
    </location>
</feature>
<dbReference type="InterPro" id="IPR027417">
    <property type="entry name" value="P-loop_NTPase"/>
</dbReference>
<dbReference type="Gene3D" id="1.10.10.820">
    <property type="match status" value="1"/>
</dbReference>
<feature type="region of interest" description="Disordered" evidence="8">
    <location>
        <begin position="1377"/>
        <end position="1414"/>
    </location>
</feature>
<keyword evidence="3 6" id="KW-0518">Myosin</keyword>
<evidence type="ECO:0000256" key="3">
    <source>
        <dbReference type="ARBA" id="ARBA00023123"/>
    </source>
</evidence>
<evidence type="ECO:0000256" key="5">
    <source>
        <dbReference type="ARBA" id="ARBA00023203"/>
    </source>
</evidence>
<accession>A0A8J5XNW4</accession>
<dbReference type="PRINTS" id="PR00193">
    <property type="entry name" value="MYOSINHEAVY"/>
</dbReference>
<dbReference type="GO" id="GO:0000146">
    <property type="term" value="F:microfilament motor activity"/>
    <property type="evidence" value="ECO:0007669"/>
    <property type="project" value="TreeGrafter"/>
</dbReference>
<feature type="compositionally biased region" description="Polar residues" evidence="8">
    <location>
        <begin position="274"/>
        <end position="284"/>
    </location>
</feature>
<dbReference type="OrthoDB" id="6108017at2759"/>
<dbReference type="GO" id="GO:0005509">
    <property type="term" value="F:calcium ion binding"/>
    <property type="evidence" value="ECO:0007669"/>
    <property type="project" value="InterPro"/>
</dbReference>
<sequence>MGEVRGLEPSDLHDLSRLSNLSENAVVQALRARLMGRDIVYTRVHRLLVAVNPLHDIPGLYTQARMAVYNEDADADPPHAYEVAASCYRRMLEGADQAVVITGESGAGKTETFKKLIAYLSWRAPTPALAADGHESFEQLLLHTVPALESFGNAATKLNHNSSRYGKFVSLYYTGSGRLAGIVLKSYLLEKTRVVAAGAERSFHAFYELANGADAATRAALHMDALPAATRYIADLERHNARARPPNGAPGASGGAGEPTQPSTASTRPAVRSSGGSSTGNSHVASRRGSFFSLDALFGGGKRSGARTDALPTRDDAGEYGATREAIHACGAAEADELAIWRCVGALLHMGAVHFAGQTRTGARDDDAEAERSEVASGARASLGHVAALLGVDAVALTAALTTRKIKAGAEWVTSHNSPRASANVADALAKAVYAGIFAWLFDATNWALGGHAATAAIAAADEDLYAGAAAGPSADAQAKTMIGLLDMFGFESFATNSLEQLCINFANETLQAHFTRTTFEQAAREAAAEGVEVKEADFASVDPTPTLHLLSAKATGILSMIAEECFIPKGTDASLLDKLRAAHKAHPRFGAPARERDTFVVTHYAGAVTYSAGGLLEKNRDPTPEDAAVLLAGSSVPFVAAIFAPGGARAGAAAAAAAATAAPSKSRLRSGLLPSFEAQLRDLSSVLEAAEIRFVRCIKPNNRQQPGVWDDDVVRAQLRSSAVIAAIETIAAGFPDRVPHAQLVRRYAYIAPRGALTEAQRAAPDARGAAALLAAMGIDAKLFAAGTSKTFLRAGVTQTLERLREAKLISAAAKIGARQRGRVARFAFSQMLAEDRARKARAEAEAAERMHAAQAAVDAAERAARRDSGAGVGGAGGANGGRVDMPHLSIDLSSVVARAHEQLDSAREQHAAAAARNAAAGESEALRRAKALLEPSSEQSARAHRIARWQARQAAAAALGQTGAGSGAHVYRRRPPTAPAAPADADASQRASAEQSARITMSRSIPYESASVALSLASALGHTVAELEYGRYIGLHLDTVDAPDRKLLYLAREGLDAALPDGWEQRMDPEGRTYYANTSTAALSRAHPADALYRQRVIEARYGVDSYLALVLSHVCSAHVVDALADLRPSQLKRAAAAFERYDTSRAGVISFQHFAFAINAHAIKLDRPEPPLPKVRAMFTTANLSNTGTIDLNEFVHMQRLRKDRSNARKRVGAMDALHAGGALASPGALARAVGAPSADEPSSRDGASSEASPEPRAKGGRAGGVFPTLFQRGQSVGAWSNATSSLPAGSFLSHTDSAATTHMTTSETDSARPHSMGIRASEDGFGGAERAASTRAAAERARPSPPPPPPPPPPAVPKSRRSLWRSFREWWQDRRERRKKARLDKARDRQKRAQARAAEEFATRAQGPQRV</sequence>
<evidence type="ECO:0000313" key="12">
    <source>
        <dbReference type="EMBL" id="KAG8465437.1"/>
    </source>
</evidence>
<evidence type="ECO:0000256" key="4">
    <source>
        <dbReference type="ARBA" id="ARBA00023175"/>
    </source>
</evidence>
<feature type="region of interest" description="Actin-binding" evidence="6">
    <location>
        <begin position="681"/>
        <end position="703"/>
    </location>
</feature>
<dbReference type="PROSITE" id="PS51456">
    <property type="entry name" value="MYOSIN_MOTOR"/>
    <property type="match status" value="1"/>
</dbReference>
<feature type="domain" description="EF-hand" evidence="10">
    <location>
        <begin position="1131"/>
        <end position="1166"/>
    </location>
</feature>
<evidence type="ECO:0000313" key="13">
    <source>
        <dbReference type="Proteomes" id="UP000751190"/>
    </source>
</evidence>
<evidence type="ECO:0000259" key="11">
    <source>
        <dbReference type="PROSITE" id="PS51456"/>
    </source>
</evidence>
<feature type="compositionally biased region" description="Pro residues" evidence="8">
    <location>
        <begin position="1346"/>
        <end position="1359"/>
    </location>
</feature>
<dbReference type="InterPro" id="IPR036961">
    <property type="entry name" value="Kinesin_motor_dom_sf"/>
</dbReference>
<dbReference type="SMART" id="SM00242">
    <property type="entry name" value="MYSc"/>
    <property type="match status" value="1"/>
</dbReference>
<protein>
    <recommendedName>
        <fullName evidence="14">Myosin motor domain-containing protein</fullName>
    </recommendedName>
</protein>
<dbReference type="GO" id="GO:0016020">
    <property type="term" value="C:membrane"/>
    <property type="evidence" value="ECO:0007669"/>
    <property type="project" value="TreeGrafter"/>
</dbReference>
<dbReference type="SUPFAM" id="SSF52540">
    <property type="entry name" value="P-loop containing nucleoside triphosphate hydrolases"/>
    <property type="match status" value="1"/>
</dbReference>
<comment type="caution">
    <text evidence="12">The sequence shown here is derived from an EMBL/GenBank/DDBJ whole genome shotgun (WGS) entry which is preliminary data.</text>
</comment>
<organism evidence="12 13">
    <name type="scientific">Diacronema lutheri</name>
    <name type="common">Unicellular marine alga</name>
    <name type="synonym">Monochrysis lutheri</name>
    <dbReference type="NCBI Taxonomy" id="2081491"/>
    <lineage>
        <taxon>Eukaryota</taxon>
        <taxon>Haptista</taxon>
        <taxon>Haptophyta</taxon>
        <taxon>Pavlovophyceae</taxon>
        <taxon>Pavlovales</taxon>
        <taxon>Pavlovaceae</taxon>
        <taxon>Diacronema</taxon>
    </lineage>
</organism>
<reference evidence="12" key="1">
    <citation type="submission" date="2021-05" db="EMBL/GenBank/DDBJ databases">
        <title>The genome of the haptophyte Pavlova lutheri (Diacronema luteri, Pavlovales) - a model for lipid biosynthesis in eukaryotic algae.</title>
        <authorList>
            <person name="Hulatt C.J."/>
            <person name="Posewitz M.C."/>
        </authorList>
    </citation>
    <scope>NUCLEOTIDE SEQUENCE</scope>
    <source>
        <strain evidence="12">NIVA-4/92</strain>
    </source>
</reference>
<keyword evidence="5 6" id="KW-0009">Actin-binding</keyword>
<feature type="region of interest" description="Disordered" evidence="8">
    <location>
        <begin position="1231"/>
        <end position="1270"/>
    </location>
</feature>
<proteinExistence type="inferred from homology"/>